<evidence type="ECO:0000313" key="13">
    <source>
        <dbReference type="RefSeq" id="XP_030628051.1"/>
    </source>
</evidence>
<feature type="region of interest" description="Disordered" evidence="8">
    <location>
        <begin position="1612"/>
        <end position="1641"/>
    </location>
</feature>
<feature type="compositionally biased region" description="Polar residues" evidence="8">
    <location>
        <begin position="1578"/>
        <end position="1596"/>
    </location>
</feature>
<keyword evidence="4" id="KW-0175">Coiled coil</keyword>
<feature type="disulfide bond" evidence="7">
    <location>
        <begin position="1245"/>
        <end position="1255"/>
    </location>
</feature>
<keyword evidence="2" id="KW-0732">Signal</keyword>
<name>A0A6J2VA33_CHACN</name>
<feature type="domain" description="Ig-like" evidence="10">
    <location>
        <begin position="212"/>
        <end position="306"/>
    </location>
</feature>
<dbReference type="InterPro" id="IPR001881">
    <property type="entry name" value="EGF-like_Ca-bd_dom"/>
</dbReference>
<dbReference type="Pfam" id="PF25024">
    <property type="entry name" value="EGF_TEN"/>
    <property type="match status" value="1"/>
</dbReference>
<dbReference type="PROSITE" id="PS01187">
    <property type="entry name" value="EGF_CA"/>
    <property type="match status" value="2"/>
</dbReference>
<feature type="region of interest" description="Disordered" evidence="8">
    <location>
        <begin position="1660"/>
        <end position="1682"/>
    </location>
</feature>
<dbReference type="Gene3D" id="2.10.25.10">
    <property type="entry name" value="Laminin"/>
    <property type="match status" value="11"/>
</dbReference>
<dbReference type="InterPro" id="IPR001846">
    <property type="entry name" value="VWF_type-D"/>
</dbReference>
<dbReference type="CDD" id="cd00054">
    <property type="entry name" value="EGF_CA"/>
    <property type="match status" value="2"/>
</dbReference>
<dbReference type="InterPro" id="IPR058727">
    <property type="entry name" value="Helical_Vwde"/>
</dbReference>
<evidence type="ECO:0000259" key="9">
    <source>
        <dbReference type="PROSITE" id="PS50026"/>
    </source>
</evidence>
<dbReference type="GO" id="GO:0005102">
    <property type="term" value="F:signaling receptor binding"/>
    <property type="evidence" value="ECO:0007669"/>
    <property type="project" value="TreeGrafter"/>
</dbReference>
<dbReference type="InterPro" id="IPR050969">
    <property type="entry name" value="Dev_Signal_Modulators"/>
</dbReference>
<dbReference type="Proteomes" id="UP000504632">
    <property type="component" value="Chromosome 4"/>
</dbReference>
<dbReference type="GO" id="GO:0005576">
    <property type="term" value="C:extracellular region"/>
    <property type="evidence" value="ECO:0007669"/>
    <property type="project" value="TreeGrafter"/>
</dbReference>
<keyword evidence="3" id="KW-0677">Repeat</keyword>
<dbReference type="FunFam" id="2.10.25.10:FF:000117">
    <property type="entry name" value="Delta-like protein"/>
    <property type="match status" value="1"/>
</dbReference>
<evidence type="ECO:0000313" key="12">
    <source>
        <dbReference type="Proteomes" id="UP000504632"/>
    </source>
</evidence>
<feature type="domain" description="EGF-like" evidence="9">
    <location>
        <begin position="1974"/>
        <end position="2005"/>
    </location>
</feature>
<keyword evidence="6" id="KW-0325">Glycoprotein</keyword>
<dbReference type="GO" id="GO:0005509">
    <property type="term" value="F:calcium ion binding"/>
    <property type="evidence" value="ECO:0007669"/>
    <property type="project" value="InterPro"/>
</dbReference>
<dbReference type="SMART" id="SM00181">
    <property type="entry name" value="EGF"/>
    <property type="match status" value="15"/>
</dbReference>
<dbReference type="InterPro" id="IPR013032">
    <property type="entry name" value="EGF-like_CS"/>
</dbReference>
<dbReference type="Gene3D" id="2.60.120.260">
    <property type="entry name" value="Galactose-binding domain-like"/>
    <property type="match status" value="1"/>
</dbReference>
<dbReference type="Pfam" id="PF25776">
    <property type="entry name" value="Ig_VWDE"/>
    <property type="match status" value="1"/>
</dbReference>
<feature type="domain" description="EGF-like" evidence="9">
    <location>
        <begin position="1877"/>
        <end position="1909"/>
    </location>
</feature>
<dbReference type="FunFam" id="2.10.25.10:FF:000499">
    <property type="entry name" value="Predicted protein"/>
    <property type="match status" value="1"/>
</dbReference>
<dbReference type="InterPro" id="IPR000152">
    <property type="entry name" value="EGF-type_Asp/Asn_hydroxyl_site"/>
</dbReference>
<feature type="region of interest" description="Disordered" evidence="8">
    <location>
        <begin position="750"/>
        <end position="769"/>
    </location>
</feature>
<reference evidence="13" key="1">
    <citation type="submission" date="2025-08" db="UniProtKB">
        <authorList>
            <consortium name="RefSeq"/>
        </authorList>
    </citation>
    <scope>IDENTIFICATION</scope>
</reference>
<dbReference type="SMART" id="SM00179">
    <property type="entry name" value="EGF_CA"/>
    <property type="match status" value="5"/>
</dbReference>
<dbReference type="SUPFAM" id="SSF57196">
    <property type="entry name" value="EGF/Laminin"/>
    <property type="match status" value="2"/>
</dbReference>
<gene>
    <name evidence="13" type="primary">si:ch211-246m6.5</name>
</gene>
<dbReference type="FunFam" id="2.10.25.10:FF:000490">
    <property type="entry name" value="von Willebrand factor D and EGF domain-containing protein"/>
    <property type="match status" value="1"/>
</dbReference>
<feature type="disulfide bond" evidence="7">
    <location>
        <begin position="1266"/>
        <end position="1275"/>
    </location>
</feature>
<dbReference type="Pfam" id="PF26129">
    <property type="entry name" value="Vwde"/>
    <property type="match status" value="1"/>
</dbReference>
<evidence type="ECO:0000256" key="6">
    <source>
        <dbReference type="ARBA" id="ARBA00023180"/>
    </source>
</evidence>
<feature type="region of interest" description="Disordered" evidence="8">
    <location>
        <begin position="1551"/>
        <end position="1596"/>
    </location>
</feature>
<dbReference type="Pfam" id="PF23283">
    <property type="entry name" value="D8C_UMOD"/>
    <property type="match status" value="1"/>
</dbReference>
<feature type="disulfide bond" evidence="7">
    <location>
        <begin position="1977"/>
        <end position="1987"/>
    </location>
</feature>
<feature type="disulfide bond" evidence="7">
    <location>
        <begin position="1229"/>
        <end position="1238"/>
    </location>
</feature>
<evidence type="ECO:0000259" key="10">
    <source>
        <dbReference type="PROSITE" id="PS50835"/>
    </source>
</evidence>
<accession>A0A6J2VA33</accession>
<feature type="domain" description="VWFD" evidence="11">
    <location>
        <begin position="442"/>
        <end position="625"/>
    </location>
</feature>
<evidence type="ECO:0000256" key="5">
    <source>
        <dbReference type="ARBA" id="ARBA00023157"/>
    </source>
</evidence>
<dbReference type="PROSITE" id="PS00022">
    <property type="entry name" value="EGF_1"/>
    <property type="match status" value="5"/>
</dbReference>
<proteinExistence type="predicted"/>
<dbReference type="PROSITE" id="PS50026">
    <property type="entry name" value="EGF_3"/>
    <property type="match status" value="6"/>
</dbReference>
<dbReference type="GeneID" id="115810265"/>
<feature type="domain" description="EGF-like" evidence="9">
    <location>
        <begin position="1241"/>
        <end position="1276"/>
    </location>
</feature>
<dbReference type="PROSITE" id="PS01186">
    <property type="entry name" value="EGF_2"/>
    <property type="match status" value="4"/>
</dbReference>
<feature type="compositionally biased region" description="Low complexity" evidence="8">
    <location>
        <begin position="1363"/>
        <end position="1374"/>
    </location>
</feature>
<feature type="domain" description="EGF-like" evidence="9">
    <location>
        <begin position="1200"/>
        <end position="1239"/>
    </location>
</feature>
<dbReference type="InterPro" id="IPR007110">
    <property type="entry name" value="Ig-like_dom"/>
</dbReference>
<evidence type="ECO:0000259" key="11">
    <source>
        <dbReference type="PROSITE" id="PS51233"/>
    </source>
</evidence>
<evidence type="ECO:0000256" key="4">
    <source>
        <dbReference type="ARBA" id="ARBA00023054"/>
    </source>
</evidence>
<dbReference type="InterPro" id="IPR018097">
    <property type="entry name" value="EGF_Ca-bd_CS"/>
</dbReference>
<dbReference type="PANTHER" id="PTHR14949:SF52">
    <property type="entry name" value="VON WILLEBRAND FACTOR D AND EGF DOMAIN-CONTAINING PROTEIN"/>
    <property type="match status" value="1"/>
</dbReference>
<dbReference type="PANTHER" id="PTHR14949">
    <property type="entry name" value="EGF-LIKE-DOMAIN, MULTIPLE 7, 8"/>
    <property type="match status" value="1"/>
</dbReference>
<dbReference type="RefSeq" id="XP_030628051.1">
    <property type="nucleotide sequence ID" value="XM_030772191.1"/>
</dbReference>
<comment type="caution">
    <text evidence="7">Lacks conserved residue(s) required for the propagation of feature annotation.</text>
</comment>
<sequence>MVSMRLALPCGGGTWTQVAGFAGGDTAGDHLIIATTNAKDFGKKMTPECYPGGYRTLRNPYRSVDFDSTELQHTAIQDLICDHSLAPGWYRFTINNKPAEMPTSCVEMNRCGTQAPVWLSLKDSSLPQPGEVRQLSACATWQFFHGSTKDCCLFRIPISVRNCGEFLIYFLQPTQGCMGYCAKVISEHTPKQCLPGEVEVDGVCKANLLSLPSKPVVTPELIGSSVHLRCSYPGVTSSHPVGYVVVWARYSSSTMKVEIRRDTTTQLFSLVEMDGVHFRLGETFSCSVSTFLLNSSSTQSASKESAGFFTGVKFVPDVLHIREDGKTHSLTVLSTVPLSCHGLEQSRQCKVTVALSIQDSDSLIQETPNVALSSCHMELLSTPCQEGVCARGSVLLTAVTDFTRDGTRASFLNFEPTRTSPRLWRNYTPAPLKVTVQDVPSASCYVLTDPHIITFDGRRYDNHQTGTFVLYESVSREFTVHTRQWDCGSRHYAVACTCGVAAREGNEVVTFDMCNGQVQETRPNLSVQTLGPAPSNRVKIHETHHGKKVTILFPSGAFVRVDVSDWGMSLSVRAPSRDFNSTRGLCGAFDRNTHNDLHGRDGTTLHRNDHERFIEEWRIAPGGSLFDSMPPAVDEEIKRDFCRCQRGYSLSVHVLGATDAMFNNPPFSRCLSRDDVDYTSFFPFKDTTAEFTHLQGFRHNLQKRETSAHLSKSAKSPNTDRKLSLLSQNSTLGVEKLRFLTLDETDSLYNQTESSSKTGGAIQEFESRRKRQSLPDFQPVITFQSLTQTDLESFAYFFPEDHLSASRPPVLPVWPTPSGLTSSKALEVCQLALANSTVGTFCRGLLGRRLDEAVDLCVLDLQLKDDLSWENALLPFLENECERKLLENRTRRSLEGGSTGRPGDVVMALRCPNFCNGNGQCMEWGCQCYPGYSFYDCSLTISQPIELTDLENSGLCDIRAFSCDSVRVFGLGFIDSPDLACHTTRLTFANSKWVPGEQRRTKASFLSSKAVDCTVPQYTNMATDTIDYVADDQPYARWEIKVTNDGSVYSEPKVLTLYDGICQQCLPPPSGLCKLKERTCNIEGMCFAEGDTSPTSPCLLCNSTVSRFTWSVSQVNQPPSLLEPQLALQTFVGEVFVYQFSAVDPEGSALLFTLDTGPTDASLSPAGLLIWRVHSEQAQSFQFTVSDECNAQSRHTVEVGVRPCGCLNGGTCVTNINFPAGSGEYLCVCQAGYHGDLCEDNIDECQSNPCGGGVCVDAVNGFHCQCPAGLRGPTCEEDVDECDGSPCFTGVQCVNSFGSYSCGPCPPDTQGNGSTCTMLTTTTPSSTSTTSGPPAASSFTNVAAPPARTTFAEGGHSETQRASSKPSVPEPVSSTGHRAERLTNRTILLIPHSSVESSERAEQQRQEQRAQVAEPAGLWVEVGVKVKGQDTGGEQLCLSLSAGGLTFLSYQSSSSSCSQPRLSNALNATTRCANRPCFPGVQCIDLRPPYVGFVCGRCPPGYRGNGRICTKHSRTALHPLLVQQTQAKSFRLQADNTKPSHLHLPALPFRHTHRHLSPPSLRVPHSTARAPVTPPKTPSTRQGASLQLRQTPTSPVSKNNLAAHIHLNTMPRSSHTYRDTPPQASHTHPNTLPKPNDNLRQGYTSFKILTGGFSEVAPGVTSRVTYPQPSKHTEPSPQQRSIMLSTQTRPWTPPEKKRPLTAALTALSFSLSELDFSADGDLGSELTTPDRVTMPDRLTTSDRRTYTPPFLIIPSSHVRPPSGTGHVEVVEERGLTCADMPCFPGVQCHESREEGGYRCGRCPVGYIGDGRACRAVCRRACGRNMECAAPNTCRCKKGYMGPNCQTAICSPACLNGGECIAPDVCECKTGYHGEICESALCSVPCQHGGTCVGRDTCSCPYGYVGPTCDTMVCNRHCHNGGKCVSPDECSCLPGWTGPSCETAMCDPVCLNGGTCIRRGLCVCPPGFYGAQCQNAVCSPACKNGGRCIRNNVCSCPEGYSGPRCEKSVCEPMCMNGGRCVGPDVCDCVSGWRGKRCDKPTCLQKCLNGGECVGPNACHCSSGWQGSLCQVPICEQRCLYGSRCVRPNVCACRAGYGGAVCARKVTASTVSPRYQTAYVPA</sequence>
<dbReference type="GO" id="GO:0009986">
    <property type="term" value="C:cell surface"/>
    <property type="evidence" value="ECO:0007669"/>
    <property type="project" value="TreeGrafter"/>
</dbReference>
<feature type="disulfide bond" evidence="7">
    <location>
        <begin position="1881"/>
        <end position="1891"/>
    </location>
</feature>
<feature type="domain" description="EGF-like" evidence="9">
    <location>
        <begin position="2037"/>
        <end position="2069"/>
    </location>
</feature>
<evidence type="ECO:0000256" key="3">
    <source>
        <dbReference type="ARBA" id="ARBA00022737"/>
    </source>
</evidence>
<feature type="disulfide bond" evidence="7">
    <location>
        <begin position="1945"/>
        <end position="1955"/>
    </location>
</feature>
<dbReference type="InParanoid" id="A0A6J2VA33"/>
<dbReference type="InterPro" id="IPR057774">
    <property type="entry name" value="D8C_UMOD/GP2/OIT3-like"/>
</dbReference>
<feature type="domain" description="EGF-like" evidence="9">
    <location>
        <begin position="1941"/>
        <end position="1973"/>
    </location>
</feature>
<dbReference type="SMART" id="SM00216">
    <property type="entry name" value="VWD"/>
    <property type="match status" value="1"/>
</dbReference>
<keyword evidence="5 7" id="KW-1015">Disulfide bond</keyword>
<dbReference type="Pfam" id="PF00008">
    <property type="entry name" value="EGF"/>
    <property type="match status" value="1"/>
</dbReference>
<feature type="disulfide bond" evidence="7">
    <location>
        <begin position="1899"/>
        <end position="1908"/>
    </location>
</feature>
<protein>
    <submittedName>
        <fullName evidence="13">von Willebrand factor D and EGF domain-containing protein</fullName>
    </submittedName>
</protein>
<dbReference type="InterPro" id="IPR057885">
    <property type="entry name" value="Ig_VWDE"/>
</dbReference>
<evidence type="ECO:0000256" key="1">
    <source>
        <dbReference type="ARBA" id="ARBA00022536"/>
    </source>
</evidence>
<keyword evidence="12" id="KW-1185">Reference proteome</keyword>
<keyword evidence="1 7" id="KW-0245">EGF-like domain</keyword>
<feature type="compositionally biased region" description="Low complexity" evidence="8">
    <location>
        <begin position="1321"/>
        <end position="1340"/>
    </location>
</feature>
<feature type="disulfide bond" evidence="7">
    <location>
        <begin position="1963"/>
        <end position="1972"/>
    </location>
</feature>
<feature type="compositionally biased region" description="Polar residues" evidence="8">
    <location>
        <begin position="1662"/>
        <end position="1682"/>
    </location>
</feature>
<feature type="compositionally biased region" description="Basic and acidic residues" evidence="8">
    <location>
        <begin position="1397"/>
        <end position="1408"/>
    </location>
</feature>
<feature type="disulfide bond" evidence="7">
    <location>
        <begin position="1995"/>
        <end position="2004"/>
    </location>
</feature>
<evidence type="ECO:0000256" key="2">
    <source>
        <dbReference type="ARBA" id="ARBA00022729"/>
    </source>
</evidence>
<dbReference type="PROSITE" id="PS51233">
    <property type="entry name" value="VWFD"/>
    <property type="match status" value="1"/>
</dbReference>
<feature type="region of interest" description="Disordered" evidence="8">
    <location>
        <begin position="1321"/>
        <end position="1413"/>
    </location>
</feature>
<dbReference type="PROSITE" id="PS50835">
    <property type="entry name" value="IG_LIKE"/>
    <property type="match status" value="1"/>
</dbReference>
<dbReference type="PROSITE" id="PS00010">
    <property type="entry name" value="ASX_HYDROXYL"/>
    <property type="match status" value="1"/>
</dbReference>
<evidence type="ECO:0000256" key="7">
    <source>
        <dbReference type="PROSITE-ProRule" id="PRU00076"/>
    </source>
</evidence>
<dbReference type="InterPro" id="IPR000742">
    <property type="entry name" value="EGF"/>
</dbReference>
<feature type="disulfide bond" evidence="7">
    <location>
        <begin position="2059"/>
        <end position="2068"/>
    </location>
</feature>
<dbReference type="Pfam" id="PF00094">
    <property type="entry name" value="VWD"/>
    <property type="match status" value="1"/>
</dbReference>
<dbReference type="Pfam" id="PF12661">
    <property type="entry name" value="hEGF"/>
    <property type="match status" value="1"/>
</dbReference>
<evidence type="ECO:0000256" key="8">
    <source>
        <dbReference type="SAM" id="MobiDB-lite"/>
    </source>
</evidence>
<feature type="disulfide bond" evidence="7">
    <location>
        <begin position="2041"/>
        <end position="2051"/>
    </location>
</feature>
<dbReference type="OrthoDB" id="382013at2759"/>
<organism evidence="12 13">
    <name type="scientific">Chanos chanos</name>
    <name type="common">Milkfish</name>
    <name type="synonym">Mugil chanos</name>
    <dbReference type="NCBI Taxonomy" id="29144"/>
    <lineage>
        <taxon>Eukaryota</taxon>
        <taxon>Metazoa</taxon>
        <taxon>Chordata</taxon>
        <taxon>Craniata</taxon>
        <taxon>Vertebrata</taxon>
        <taxon>Euteleostomi</taxon>
        <taxon>Actinopterygii</taxon>
        <taxon>Neopterygii</taxon>
        <taxon>Teleostei</taxon>
        <taxon>Ostariophysi</taxon>
        <taxon>Gonorynchiformes</taxon>
        <taxon>Chanidae</taxon>
        <taxon>Chanos</taxon>
    </lineage>
</organism>